<evidence type="ECO:0000256" key="1">
    <source>
        <dbReference type="SAM" id="MobiDB-lite"/>
    </source>
</evidence>
<feature type="signal peptide" evidence="3">
    <location>
        <begin position="1"/>
        <end position="21"/>
    </location>
</feature>
<evidence type="ECO:0000313" key="4">
    <source>
        <dbReference type="EMBL" id="MBW32889.1"/>
    </source>
</evidence>
<proteinExistence type="predicted"/>
<keyword evidence="2" id="KW-0812">Transmembrane</keyword>
<dbReference type="AlphaFoldDB" id="A0A2M3ZWK7"/>
<organism evidence="4">
    <name type="scientific">Anopheles braziliensis</name>
    <dbReference type="NCBI Taxonomy" id="58242"/>
    <lineage>
        <taxon>Eukaryota</taxon>
        <taxon>Metazoa</taxon>
        <taxon>Ecdysozoa</taxon>
        <taxon>Arthropoda</taxon>
        <taxon>Hexapoda</taxon>
        <taxon>Insecta</taxon>
        <taxon>Pterygota</taxon>
        <taxon>Neoptera</taxon>
        <taxon>Endopterygota</taxon>
        <taxon>Diptera</taxon>
        <taxon>Nematocera</taxon>
        <taxon>Culicoidea</taxon>
        <taxon>Culicidae</taxon>
        <taxon>Anophelinae</taxon>
        <taxon>Anopheles</taxon>
    </lineage>
</organism>
<keyword evidence="2" id="KW-0472">Membrane</keyword>
<protein>
    <submittedName>
        <fullName evidence="4">Putative secreted peptide</fullName>
    </submittedName>
</protein>
<evidence type="ECO:0000256" key="3">
    <source>
        <dbReference type="SAM" id="SignalP"/>
    </source>
</evidence>
<feature type="region of interest" description="Disordered" evidence="1">
    <location>
        <begin position="19"/>
        <end position="40"/>
    </location>
</feature>
<keyword evidence="2" id="KW-1133">Transmembrane helix</keyword>
<accession>A0A2M3ZWK7</accession>
<name>A0A2M3ZWK7_9DIPT</name>
<reference evidence="4" key="1">
    <citation type="submission" date="2018-01" db="EMBL/GenBank/DDBJ databases">
        <title>An insight into the sialome of Amazonian anophelines.</title>
        <authorList>
            <person name="Ribeiro J.M."/>
            <person name="Scarpassa V."/>
            <person name="Calvo E."/>
        </authorList>
    </citation>
    <scope>NUCLEOTIDE SEQUENCE</scope>
    <source>
        <tissue evidence="4">Salivary glands</tissue>
    </source>
</reference>
<sequence>MPVPSGLVVVVVSRLAASVDGSSPNTSSCSSGSSPYGWPMERRNRNATMRKLEPSRSPRAVRYGMAELSGSIFHFHIRWMMTWAMYSSSMIWIVLTKR</sequence>
<feature type="compositionally biased region" description="Low complexity" evidence="1">
    <location>
        <begin position="19"/>
        <end position="39"/>
    </location>
</feature>
<keyword evidence="3" id="KW-0732">Signal</keyword>
<feature type="chain" id="PRO_5014875970" evidence="3">
    <location>
        <begin position="22"/>
        <end position="98"/>
    </location>
</feature>
<feature type="transmembrane region" description="Helical" evidence="2">
    <location>
        <begin position="77"/>
        <end position="95"/>
    </location>
</feature>
<evidence type="ECO:0000256" key="2">
    <source>
        <dbReference type="SAM" id="Phobius"/>
    </source>
</evidence>
<dbReference type="EMBL" id="GGFM01012138">
    <property type="protein sequence ID" value="MBW32889.1"/>
    <property type="molecule type" value="Transcribed_RNA"/>
</dbReference>